<keyword evidence="1" id="KW-1133">Transmembrane helix</keyword>
<dbReference type="OrthoDB" id="69351at2"/>
<dbReference type="EMBL" id="CBXV010000002">
    <property type="protein sequence ID" value="CDM64690.1"/>
    <property type="molecule type" value="Genomic_DNA"/>
</dbReference>
<dbReference type="Proteomes" id="UP000031518">
    <property type="component" value="Unassembled WGS sequence"/>
</dbReference>
<protein>
    <submittedName>
        <fullName evidence="2">Uncharacterized metal-binding protein</fullName>
    </submittedName>
</protein>
<reference evidence="2 3" key="1">
    <citation type="submission" date="2013-12" db="EMBL/GenBank/DDBJ databases">
        <authorList>
            <person name="Stott M."/>
        </authorList>
    </citation>
    <scope>NUCLEOTIDE SEQUENCE [LARGE SCALE GENOMIC DNA]</scope>
    <source>
        <strain evidence="2 3">K22</strain>
    </source>
</reference>
<accession>A0A0B6WX11</accession>
<feature type="transmembrane region" description="Helical" evidence="1">
    <location>
        <begin position="143"/>
        <end position="165"/>
    </location>
</feature>
<keyword evidence="1" id="KW-0472">Membrane</keyword>
<dbReference type="PANTHER" id="PTHR39085">
    <property type="entry name" value="SLL0924 PROTEIN"/>
    <property type="match status" value="1"/>
</dbReference>
<evidence type="ECO:0000313" key="3">
    <source>
        <dbReference type="Proteomes" id="UP000031518"/>
    </source>
</evidence>
<evidence type="ECO:0000256" key="1">
    <source>
        <dbReference type="SAM" id="Phobius"/>
    </source>
</evidence>
<evidence type="ECO:0000313" key="2">
    <source>
        <dbReference type="EMBL" id="CDM64690.1"/>
    </source>
</evidence>
<dbReference type="InterPro" id="IPR019250">
    <property type="entry name" value="DUF2227_metal-bd"/>
</dbReference>
<feature type="transmembrane region" description="Helical" evidence="1">
    <location>
        <begin position="84"/>
        <end position="109"/>
    </location>
</feature>
<gene>
    <name evidence="2" type="ORF">PYK22_00685</name>
</gene>
<reference evidence="2 3" key="2">
    <citation type="submission" date="2015-01" db="EMBL/GenBank/DDBJ databases">
        <title>Complete genome sequence of Pyrinomonas methylaliphatogenes type strain K22T.</title>
        <authorList>
            <person name="Lee K.C.Y."/>
            <person name="Power J.F."/>
            <person name="Dunfield P.F."/>
            <person name="Morgan X.C."/>
            <person name="Huttenhower C."/>
            <person name="Stott M.B."/>
        </authorList>
    </citation>
    <scope>NUCLEOTIDE SEQUENCE [LARGE SCALE GENOMIC DNA]</scope>
    <source>
        <strain evidence="2 3">K22</strain>
    </source>
</reference>
<feature type="transmembrane region" description="Helical" evidence="1">
    <location>
        <begin position="20"/>
        <end position="46"/>
    </location>
</feature>
<keyword evidence="1" id="KW-0812">Transmembrane</keyword>
<name>A0A0B6WX11_9BACT</name>
<dbReference type="RefSeq" id="WP_041974285.1">
    <property type="nucleotide sequence ID" value="NZ_CBXV010000002.1"/>
</dbReference>
<dbReference type="Pfam" id="PF09988">
    <property type="entry name" value="DUF2227"/>
    <property type="match status" value="1"/>
</dbReference>
<sequence length="175" mass="19810">MPSGRTHDRVTLLSLGPTAFIAWALTHELTLSALVVGATLFGGVMFGPDLDTASRQYRRWGPFRFIWWPYRIAFAHRSRWSHGLLFGAIIRVFYFTGMVVLLAFTALYLHSVLFAGKASNLSDLLHAWQLLADHVDARLDRRAIWAAFIGLWWGAALHTLLDVLCSIGRRLLDLF</sequence>
<dbReference type="STRING" id="454194.PYK22_00685"/>
<dbReference type="PANTHER" id="PTHR39085:SF1">
    <property type="entry name" value="SLL0924 PROTEIN"/>
    <property type="match status" value="1"/>
</dbReference>
<organism evidence="2 3">
    <name type="scientific">Pyrinomonas methylaliphatogenes</name>
    <dbReference type="NCBI Taxonomy" id="454194"/>
    <lineage>
        <taxon>Bacteria</taxon>
        <taxon>Pseudomonadati</taxon>
        <taxon>Acidobacteriota</taxon>
        <taxon>Blastocatellia</taxon>
        <taxon>Blastocatellales</taxon>
        <taxon>Pyrinomonadaceae</taxon>
        <taxon>Pyrinomonas</taxon>
    </lineage>
</organism>
<proteinExistence type="predicted"/>
<keyword evidence="3" id="KW-1185">Reference proteome</keyword>
<dbReference type="AlphaFoldDB" id="A0A0B6WX11"/>